<dbReference type="AlphaFoldDB" id="A0A2W1BPI7"/>
<name>A0A2W1BPI7_HELAM</name>
<sequence>MKRSKSYTWLSGLLRTRAAADDDEWGAGPWVRPDLMHNDSSRTVRSETAWIDAFAPRHATFWLRRGITSAQLVESSLAAALRLHSQIQTTVAAGHYTKLKT</sequence>
<protein>
    <submittedName>
        <fullName evidence="1">Uncharacterized protein</fullName>
    </submittedName>
</protein>
<evidence type="ECO:0000313" key="2">
    <source>
        <dbReference type="Proteomes" id="UP000249218"/>
    </source>
</evidence>
<gene>
    <name evidence="1" type="primary">HaOG204881</name>
    <name evidence="1" type="ORF">B5X24_HaOG204881</name>
</gene>
<evidence type="ECO:0000313" key="1">
    <source>
        <dbReference type="EMBL" id="PZC76201.1"/>
    </source>
</evidence>
<keyword evidence="2" id="KW-1185">Reference proteome</keyword>
<reference evidence="1 2" key="1">
    <citation type="journal article" date="2017" name="BMC Biol.">
        <title>Genomic innovations, transcriptional plasticity and gene loss underlying the evolution and divergence of two highly polyphagous and invasive Helicoverpa pest species.</title>
        <authorList>
            <person name="Pearce S.L."/>
            <person name="Clarke D.F."/>
            <person name="East P.D."/>
            <person name="Elfekih S."/>
            <person name="Gordon K.H."/>
            <person name="Jermiin L.S."/>
            <person name="McGaughran A."/>
            <person name="Oakeshott J.G."/>
            <person name="Papanikolaou A."/>
            <person name="Perera O.P."/>
            <person name="Rane R.V."/>
            <person name="Richards S."/>
            <person name="Tay W.T."/>
            <person name="Walsh T.K."/>
            <person name="Anderson A."/>
            <person name="Anderson C.J."/>
            <person name="Asgari S."/>
            <person name="Board P.G."/>
            <person name="Bretschneider A."/>
            <person name="Campbell P.M."/>
            <person name="Chertemps T."/>
            <person name="Christeller J.T."/>
            <person name="Coppin C.W."/>
            <person name="Downes S.J."/>
            <person name="Duan G."/>
            <person name="Farnsworth C.A."/>
            <person name="Good R.T."/>
            <person name="Han L.B."/>
            <person name="Han Y.C."/>
            <person name="Hatje K."/>
            <person name="Horne I."/>
            <person name="Huang Y.P."/>
            <person name="Hughes D.S."/>
            <person name="Jacquin-Joly E."/>
            <person name="James W."/>
            <person name="Jhangiani S."/>
            <person name="Kollmar M."/>
            <person name="Kuwar S.S."/>
            <person name="Li S."/>
            <person name="Liu N.Y."/>
            <person name="Maibeche M.T."/>
            <person name="Miller J.R."/>
            <person name="Montagne N."/>
            <person name="Perry T."/>
            <person name="Qu J."/>
            <person name="Song S.V."/>
            <person name="Sutton G.G."/>
            <person name="Vogel H."/>
            <person name="Walenz B.P."/>
            <person name="Xu W."/>
            <person name="Zhang H.J."/>
            <person name="Zou Z."/>
            <person name="Batterham P."/>
            <person name="Edwards O.R."/>
            <person name="Feyereisen R."/>
            <person name="Gibbs R.A."/>
            <person name="Heckel D.G."/>
            <person name="McGrath A."/>
            <person name="Robin C."/>
            <person name="Scherer S.E."/>
            <person name="Worley K.C."/>
            <person name="Wu Y.D."/>
        </authorList>
    </citation>
    <scope>NUCLEOTIDE SEQUENCE [LARGE SCALE GENOMIC DNA]</scope>
    <source>
        <strain evidence="1">Harm_GR_Male_#8</strain>
        <tissue evidence="1">Whole organism</tissue>
    </source>
</reference>
<accession>A0A2W1BPI7</accession>
<proteinExistence type="predicted"/>
<dbReference type="EMBL" id="KZ149965">
    <property type="protein sequence ID" value="PZC76201.1"/>
    <property type="molecule type" value="Genomic_DNA"/>
</dbReference>
<dbReference type="Proteomes" id="UP000249218">
    <property type="component" value="Unassembled WGS sequence"/>
</dbReference>
<organism evidence="1 2">
    <name type="scientific">Helicoverpa armigera</name>
    <name type="common">Cotton bollworm</name>
    <name type="synonym">Heliothis armigera</name>
    <dbReference type="NCBI Taxonomy" id="29058"/>
    <lineage>
        <taxon>Eukaryota</taxon>
        <taxon>Metazoa</taxon>
        <taxon>Ecdysozoa</taxon>
        <taxon>Arthropoda</taxon>
        <taxon>Hexapoda</taxon>
        <taxon>Insecta</taxon>
        <taxon>Pterygota</taxon>
        <taxon>Neoptera</taxon>
        <taxon>Endopterygota</taxon>
        <taxon>Lepidoptera</taxon>
        <taxon>Glossata</taxon>
        <taxon>Ditrysia</taxon>
        <taxon>Noctuoidea</taxon>
        <taxon>Noctuidae</taxon>
        <taxon>Heliothinae</taxon>
        <taxon>Helicoverpa</taxon>
    </lineage>
</organism>